<dbReference type="InterPro" id="IPR013155">
    <property type="entry name" value="M/V/L/I-tRNA-synth_anticd-bd"/>
</dbReference>
<dbReference type="Pfam" id="PF08264">
    <property type="entry name" value="Anticodon_1"/>
    <property type="match status" value="1"/>
</dbReference>
<evidence type="ECO:0000256" key="7">
    <source>
        <dbReference type="ARBA" id="ARBA00047469"/>
    </source>
</evidence>
<dbReference type="SUPFAM" id="SSF50677">
    <property type="entry name" value="ValRS/IleRS/LeuRS editing domain"/>
    <property type="match status" value="1"/>
</dbReference>
<feature type="domain" description="Aminoacyl-tRNA synthetase class Ia" evidence="10">
    <location>
        <begin position="367"/>
        <end position="572"/>
    </location>
</feature>
<keyword evidence="3 8" id="KW-0547">Nucleotide-binding</keyword>
<comment type="subcellular location">
    <subcellularLocation>
        <location evidence="8">Cytoplasm</location>
    </subcellularLocation>
</comment>
<dbReference type="InterPro" id="IPR015413">
    <property type="entry name" value="Methionyl/Leucyl_tRNA_Synth"/>
</dbReference>
<keyword evidence="4 8" id="KW-0067">ATP-binding</keyword>
<dbReference type="GO" id="GO:0005524">
    <property type="term" value="F:ATP binding"/>
    <property type="evidence" value="ECO:0007669"/>
    <property type="project" value="UniProtKB-UniRule"/>
</dbReference>
<evidence type="ECO:0000259" key="11">
    <source>
        <dbReference type="Pfam" id="PF08264"/>
    </source>
</evidence>
<dbReference type="PANTHER" id="PTHR43740:SF2">
    <property type="entry name" value="LEUCINE--TRNA LIGASE, MITOCHONDRIAL"/>
    <property type="match status" value="1"/>
</dbReference>
<evidence type="ECO:0000313" key="15">
    <source>
        <dbReference type="Proteomes" id="UP000178091"/>
    </source>
</evidence>
<dbReference type="GO" id="GO:0004823">
    <property type="term" value="F:leucine-tRNA ligase activity"/>
    <property type="evidence" value="ECO:0007669"/>
    <property type="project" value="UniProtKB-UniRule"/>
</dbReference>
<dbReference type="HAMAP" id="MF_00049_B">
    <property type="entry name" value="Leu_tRNA_synth_B"/>
    <property type="match status" value="1"/>
</dbReference>
<evidence type="ECO:0000256" key="2">
    <source>
        <dbReference type="ARBA" id="ARBA00022598"/>
    </source>
</evidence>
<dbReference type="Gene3D" id="1.10.730.10">
    <property type="entry name" value="Isoleucyl-tRNA Synthetase, Domain 1"/>
    <property type="match status" value="1"/>
</dbReference>
<dbReference type="EC" id="6.1.1.4" evidence="8"/>
<name>A0A1F4XTS4_9BACT</name>
<evidence type="ECO:0000256" key="3">
    <source>
        <dbReference type="ARBA" id="ARBA00022741"/>
    </source>
</evidence>
<evidence type="ECO:0000256" key="4">
    <source>
        <dbReference type="ARBA" id="ARBA00022840"/>
    </source>
</evidence>
<comment type="caution">
    <text evidence="14">The sequence shown here is derived from an EMBL/GenBank/DDBJ whole genome shotgun (WGS) entry which is preliminary data.</text>
</comment>
<dbReference type="PANTHER" id="PTHR43740">
    <property type="entry name" value="LEUCYL-TRNA SYNTHETASE"/>
    <property type="match status" value="1"/>
</dbReference>
<comment type="catalytic activity">
    <reaction evidence="7 8">
        <text>tRNA(Leu) + L-leucine + ATP = L-leucyl-tRNA(Leu) + AMP + diphosphate</text>
        <dbReference type="Rhea" id="RHEA:11688"/>
        <dbReference type="Rhea" id="RHEA-COMP:9613"/>
        <dbReference type="Rhea" id="RHEA-COMP:9622"/>
        <dbReference type="ChEBI" id="CHEBI:30616"/>
        <dbReference type="ChEBI" id="CHEBI:33019"/>
        <dbReference type="ChEBI" id="CHEBI:57427"/>
        <dbReference type="ChEBI" id="CHEBI:78442"/>
        <dbReference type="ChEBI" id="CHEBI:78494"/>
        <dbReference type="ChEBI" id="CHEBI:456215"/>
        <dbReference type="EC" id="6.1.1.4"/>
    </reaction>
</comment>
<reference evidence="14 15" key="1">
    <citation type="journal article" date="2016" name="Nat. Commun.">
        <title>Thousands of microbial genomes shed light on interconnected biogeochemical processes in an aquifer system.</title>
        <authorList>
            <person name="Anantharaman K."/>
            <person name="Brown C.T."/>
            <person name="Hug L.A."/>
            <person name="Sharon I."/>
            <person name="Castelle C.J."/>
            <person name="Probst A.J."/>
            <person name="Thomas B.C."/>
            <person name="Singh A."/>
            <person name="Wilkins M.J."/>
            <person name="Karaoz U."/>
            <person name="Brodie E.L."/>
            <person name="Williams K.H."/>
            <person name="Hubbard S.S."/>
            <person name="Banfield J.F."/>
        </authorList>
    </citation>
    <scope>NUCLEOTIDE SEQUENCE [LARGE SCALE GENOMIC DNA]</scope>
</reference>
<evidence type="ECO:0000259" key="12">
    <source>
        <dbReference type="Pfam" id="PF09334"/>
    </source>
</evidence>
<dbReference type="AlphaFoldDB" id="A0A1F4XTS4"/>
<dbReference type="Gene3D" id="3.40.50.620">
    <property type="entry name" value="HUPs"/>
    <property type="match status" value="2"/>
</dbReference>
<dbReference type="InterPro" id="IPR025709">
    <property type="entry name" value="Leu_tRNA-synth_edit"/>
</dbReference>
<dbReference type="InterPro" id="IPR014729">
    <property type="entry name" value="Rossmann-like_a/b/a_fold"/>
</dbReference>
<feature type="domain" description="Leucyl-tRNA synthetase editing" evidence="13">
    <location>
        <begin position="220"/>
        <end position="364"/>
    </location>
</feature>
<dbReference type="SUPFAM" id="SSF47323">
    <property type="entry name" value="Anticodon-binding domain of a subclass of class I aminoacyl-tRNA synthetases"/>
    <property type="match status" value="1"/>
</dbReference>
<dbReference type="PRINTS" id="PR00985">
    <property type="entry name" value="TRNASYNTHLEU"/>
</dbReference>
<dbReference type="EMBL" id="MEWW01000003">
    <property type="protein sequence ID" value="OGC85131.1"/>
    <property type="molecule type" value="Genomic_DNA"/>
</dbReference>
<sequence length="773" mass="88471">MAAYDHKKVEQKWQKRWEDSQAFRVSDSPKKKLYVLDMFPYPSGSGLHVGHVEGYTATDIYSRYKRMQGFDVLHPMGWDAFGLPAENYAVKTGVPPAKTTNDAINTFRAQIKRLGLSYDWSREIGTHTPEYYKWTQWLFVKFFNEGLVYKKKALVNWDPVDQTVLANEQVLPDGTAERSGAKVVQKELEQWFFKITDFADALVDDLDEVDWPESTKINQRNWIGRSEGAEIEFDISNSKEKIKVFTTRPDTIFGATYMVLAPEHALVEGFAERSENKSEILSYVEAARNKTDLERQEGQKDKTGVEIQGVKAINPASKEEIPIYIADYVLGHYGTGAIMAVPAHDERDHEFAEKFNILIKEIELKDPKEMTKKVGGTWVKNYRLRDWLISRQRYWGAPIPIVYDREGKAHAIPEEQLPWMLPTDVEFKPTGTSPLGQSKELLERTEKIFGKGWKPEIDTLDTFMCSSWYFFRFADPHNEREFASKEAMQKWLPVDLYVGGAEHTVLHLMYARFFTKALKKFGIITFNEPFLKLRHQGTILAEDGTKMSKSKGNVINPDEVVERYGADSLRLYEMFMGPFEAMKPWNTQNILGVRRFLERVWTIFENEQGFMQDSPSVEKSQETALHQTIKKVGEDIENLKLNTVVSELMKFISHNGLQRANVEDTRRVREIFLALLFPLAPHIASELAEIYNYKIAHWPAYDNSRLTSATVPVAVQVNGKLRATIELAADVGEGEALQAARTDANVAKWLALGKEVRAVYVPGKVINFVIGQS</sequence>
<evidence type="ECO:0000259" key="10">
    <source>
        <dbReference type="Pfam" id="PF00133"/>
    </source>
</evidence>
<dbReference type="CDD" id="cd07958">
    <property type="entry name" value="Anticodon_Ia_Leu_BEm"/>
    <property type="match status" value="1"/>
</dbReference>
<feature type="binding site" evidence="8">
    <location>
        <position position="549"/>
    </location>
    <ligand>
        <name>ATP</name>
        <dbReference type="ChEBI" id="CHEBI:30616"/>
    </ligand>
</feature>
<dbReference type="GO" id="GO:0002161">
    <property type="term" value="F:aminoacyl-tRNA deacylase activity"/>
    <property type="evidence" value="ECO:0007669"/>
    <property type="project" value="InterPro"/>
</dbReference>
<dbReference type="Pfam" id="PF00133">
    <property type="entry name" value="tRNA-synt_1"/>
    <property type="match status" value="1"/>
</dbReference>
<protein>
    <recommendedName>
        <fullName evidence="8">Leucine--tRNA ligase</fullName>
        <ecNumber evidence="8">6.1.1.4</ecNumber>
    </recommendedName>
    <alternativeName>
        <fullName evidence="8">Leucyl-tRNA synthetase</fullName>
        <shortName evidence="8">LeuRS</shortName>
    </alternativeName>
</protein>
<dbReference type="Pfam" id="PF09334">
    <property type="entry name" value="tRNA-synt_1g"/>
    <property type="match status" value="1"/>
</dbReference>
<dbReference type="CDD" id="cd00812">
    <property type="entry name" value="LeuRS_core"/>
    <property type="match status" value="1"/>
</dbReference>
<dbReference type="Proteomes" id="UP000178091">
    <property type="component" value="Unassembled WGS sequence"/>
</dbReference>
<keyword evidence="5 8" id="KW-0648">Protein biosynthesis</keyword>
<evidence type="ECO:0000256" key="5">
    <source>
        <dbReference type="ARBA" id="ARBA00022917"/>
    </source>
</evidence>
<feature type="domain" description="Methionyl/Valyl/Leucyl/Isoleucyl-tRNA synthetase anticodon-binding" evidence="11">
    <location>
        <begin position="624"/>
        <end position="729"/>
    </location>
</feature>
<evidence type="ECO:0000256" key="6">
    <source>
        <dbReference type="ARBA" id="ARBA00023146"/>
    </source>
</evidence>
<gene>
    <name evidence="8" type="primary">leuS</name>
    <name evidence="14" type="ORF">A3F55_01775</name>
</gene>
<evidence type="ECO:0000256" key="8">
    <source>
        <dbReference type="HAMAP-Rule" id="MF_00049"/>
    </source>
</evidence>
<dbReference type="InterPro" id="IPR009080">
    <property type="entry name" value="tRNAsynth_Ia_anticodon-bd"/>
</dbReference>
<evidence type="ECO:0000256" key="1">
    <source>
        <dbReference type="ARBA" id="ARBA00005594"/>
    </source>
</evidence>
<dbReference type="FunFam" id="1.10.730.10:FF:000002">
    <property type="entry name" value="Leucine--tRNA ligase"/>
    <property type="match status" value="1"/>
</dbReference>
<accession>A0A1F4XTS4</accession>
<keyword evidence="2 8" id="KW-0436">Ligase</keyword>
<evidence type="ECO:0000313" key="14">
    <source>
        <dbReference type="EMBL" id="OGC85131.1"/>
    </source>
</evidence>
<evidence type="ECO:0000256" key="9">
    <source>
        <dbReference type="RuleBase" id="RU363039"/>
    </source>
</evidence>
<dbReference type="GO" id="GO:0005829">
    <property type="term" value="C:cytosol"/>
    <property type="evidence" value="ECO:0007669"/>
    <property type="project" value="TreeGrafter"/>
</dbReference>
<dbReference type="InterPro" id="IPR002302">
    <property type="entry name" value="Leu-tRNA-ligase"/>
</dbReference>
<dbReference type="InterPro" id="IPR009008">
    <property type="entry name" value="Val/Leu/Ile-tRNA-synth_edit"/>
</dbReference>
<dbReference type="InterPro" id="IPR002300">
    <property type="entry name" value="aa-tRNA-synth_Ia"/>
</dbReference>
<feature type="short sequence motif" description="'KMSKS' region" evidence="8">
    <location>
        <begin position="546"/>
        <end position="550"/>
    </location>
</feature>
<comment type="similarity">
    <text evidence="1 8 9">Belongs to the class-I aminoacyl-tRNA synthetase family.</text>
</comment>
<dbReference type="NCBIfam" id="TIGR00396">
    <property type="entry name" value="leuS_bact"/>
    <property type="match status" value="1"/>
</dbReference>
<evidence type="ECO:0000259" key="13">
    <source>
        <dbReference type="Pfam" id="PF13603"/>
    </source>
</evidence>
<dbReference type="GO" id="GO:0006429">
    <property type="term" value="P:leucyl-tRNA aminoacylation"/>
    <property type="evidence" value="ECO:0007669"/>
    <property type="project" value="UniProtKB-UniRule"/>
</dbReference>
<dbReference type="Gene3D" id="3.10.20.590">
    <property type="match status" value="1"/>
</dbReference>
<dbReference type="Pfam" id="PF13603">
    <property type="entry name" value="tRNA-synt_1_2"/>
    <property type="match status" value="1"/>
</dbReference>
<dbReference type="SUPFAM" id="SSF52374">
    <property type="entry name" value="Nucleotidylyl transferase"/>
    <property type="match status" value="1"/>
</dbReference>
<comment type="caution">
    <text evidence="8">Lacks conserved residue(s) required for the propagation of feature annotation.</text>
</comment>
<keyword evidence="6 8" id="KW-0030">Aminoacyl-tRNA synthetase</keyword>
<organism evidence="14 15">
    <name type="scientific">Candidatus Adlerbacteria bacterium RIFCSPHIGHO2_12_FULL_53_18</name>
    <dbReference type="NCBI Taxonomy" id="1797242"/>
    <lineage>
        <taxon>Bacteria</taxon>
        <taxon>Candidatus Adleribacteriota</taxon>
    </lineage>
</organism>
<keyword evidence="8" id="KW-0963">Cytoplasm</keyword>
<feature type="domain" description="Methionyl/Leucyl tRNA synthetase" evidence="12">
    <location>
        <begin position="39"/>
        <end position="170"/>
    </location>
</feature>
<proteinExistence type="inferred from homology"/>